<name>A0AAV2HKA5_LYMST</name>
<comment type="caution">
    <text evidence="3">The sequence shown here is derived from an EMBL/GenBank/DDBJ whole genome shotgun (WGS) entry which is preliminary data.</text>
</comment>
<dbReference type="Pfam" id="PF15253">
    <property type="entry name" value="STIL_N"/>
    <property type="match status" value="1"/>
</dbReference>
<feature type="compositionally biased region" description="Polar residues" evidence="1">
    <location>
        <begin position="761"/>
        <end position="774"/>
    </location>
</feature>
<dbReference type="InterPro" id="IPR057731">
    <property type="entry name" value="STIL_N"/>
</dbReference>
<protein>
    <recommendedName>
        <fullName evidence="2">STIL N-terminal domain-containing protein</fullName>
    </recommendedName>
</protein>
<feature type="compositionally biased region" description="Basic and acidic residues" evidence="1">
    <location>
        <begin position="1251"/>
        <end position="1264"/>
    </location>
</feature>
<evidence type="ECO:0000313" key="4">
    <source>
        <dbReference type="Proteomes" id="UP001497497"/>
    </source>
</evidence>
<dbReference type="GO" id="GO:0031023">
    <property type="term" value="P:microtubule organizing center organization"/>
    <property type="evidence" value="ECO:0007669"/>
    <property type="project" value="TreeGrafter"/>
</dbReference>
<feature type="region of interest" description="Disordered" evidence="1">
    <location>
        <begin position="758"/>
        <end position="797"/>
    </location>
</feature>
<proteinExistence type="predicted"/>
<feature type="domain" description="STIL N-terminal" evidence="2">
    <location>
        <begin position="28"/>
        <end position="361"/>
    </location>
</feature>
<dbReference type="GO" id="GO:0005815">
    <property type="term" value="C:microtubule organizing center"/>
    <property type="evidence" value="ECO:0007669"/>
    <property type="project" value="TreeGrafter"/>
</dbReference>
<evidence type="ECO:0000256" key="1">
    <source>
        <dbReference type="SAM" id="MobiDB-lite"/>
    </source>
</evidence>
<keyword evidence="4" id="KW-1185">Reference proteome</keyword>
<dbReference type="EMBL" id="CAXITT010000171">
    <property type="protein sequence ID" value="CAL1534439.1"/>
    <property type="molecule type" value="Genomic_DNA"/>
</dbReference>
<feature type="compositionally biased region" description="Polar residues" evidence="1">
    <location>
        <begin position="704"/>
        <end position="714"/>
    </location>
</feature>
<feature type="region of interest" description="Disordered" evidence="1">
    <location>
        <begin position="646"/>
        <end position="714"/>
    </location>
</feature>
<feature type="compositionally biased region" description="Polar residues" evidence="1">
    <location>
        <begin position="782"/>
        <end position="791"/>
    </location>
</feature>
<dbReference type="GO" id="GO:0007052">
    <property type="term" value="P:mitotic spindle organization"/>
    <property type="evidence" value="ECO:0007669"/>
    <property type="project" value="TreeGrafter"/>
</dbReference>
<accession>A0AAV2HKA5</accession>
<dbReference type="GO" id="GO:0007224">
    <property type="term" value="P:smoothened signaling pathway"/>
    <property type="evidence" value="ECO:0007669"/>
    <property type="project" value="TreeGrafter"/>
</dbReference>
<evidence type="ECO:0000313" key="3">
    <source>
        <dbReference type="EMBL" id="CAL1534439.1"/>
    </source>
</evidence>
<sequence length="1315" mass="146190">MATEAELSISRLPEIQSYGDFPKTEQYLWDKSCIGKAIFLNISHYRKPKICISEKVLQLLQHQCEHFAQASHRLIGTLVVEDDREGVQFQIDRFDTNPSSPLDISGMAPGDVLIPFEVTNNIAKERCGSIDSYVKAFNVLQERCCSKRSIELSDFLILQGSASFYSNSHASVSHLDIDMITIDTVFKAVPITPIPIVLTALSKNLAGPMSLSHMQGTPKTGYLTMDHTRKLLLVLESDPKTSNLPVIGIWVSGVEFVQHPFVWAACLRYIHNANLTDRVCLPPDDFLLIIYSPLHSRPEFYQCVTNSGNTNLDFELFSGYEVANIVKALSNPSEGFTEFELRPADVRSKMEMFDAAKAKHSMLLLEKGMSCGMTDDIEPRSAPTPHMEKVQRMRPMVPDVSVLWTDSSEFNAPPQPFKPTYSNFTSSYQPVARFFHHSSEARTMPNMQTPIRAPITFSSAPFSQHSRPSGGYGSIQMKYSQKTLPFNSTARAEGTKYFSGNSESVSTPTNPYKQPFSIPKNFQHSIPSNQMIDFEPYPCNDHYRTEPVLCTFPSKELVEPKPAQSPWLQHFNARPSTSNTVASLRHCVPAQNALQCPANPLTANHIHSTQQPLQVNSAPLIKTYYTPNSTLNTVVEETFFCQIKGKNRQNESNADQSRDNHPGNNTNSSGSNDDDSGLSATPEKINTSQPKGVSAAAGEKTAHHSSSSGKSTCTENVKWDQVPADIRALLIQQNDQIRQLQQQIQMLLLQQQAIPLEDPQGGQTMSNGTQSNTPRDLEKQSKINQMSPSTHKSADHNTIMDNQVISQNNKETAQDSEIISQSKHTRQGNQSTTRDNQSNQSRLSTALMLSPQLTTSTSRNDTIPKPHDIQLTAKARDDTTSLTNKKSEACMVPAPAVNVIPQWSSNDSHQSSEVDFSQDDLAATMESFPFCEQSVRSTVSDLIVDMPDYASSYIDRSHLDQSLTNVSQFYQNKQDDSCSTLAEDATDPRQYYSQLMNNIQLFLTNSANCDLEPSVHVSQAEASLETFSVNYGDSVNATLAQQINYVSMLLGCGSSADQSVEIRNMAFKYLPEDQLPEIAKLFHQEGDKFYKKKTTTDMLQRALSHNRNASSTHNSALLGLSPCNMTIATKRYLAKHGLLGNDMSVIAPCNSEQVSLWEVPKLKTDFSILTARGEDSTSLFTSRIGSVAYETSLEIPQSSESVKKSRTHVFPPVMTQETAPLNNENWLPAKVKNAVPIDLGASPVLPAPRQYNRDKSNPHYDSNDVTKGYQSRNVMREVKGQGFQDVTRQVLHSAASIEDENILDIAKLKQLPKLL</sequence>
<dbReference type="InterPro" id="IPR026123">
    <property type="entry name" value="STIL"/>
</dbReference>
<organism evidence="3 4">
    <name type="scientific">Lymnaea stagnalis</name>
    <name type="common">Great pond snail</name>
    <name type="synonym">Helix stagnalis</name>
    <dbReference type="NCBI Taxonomy" id="6523"/>
    <lineage>
        <taxon>Eukaryota</taxon>
        <taxon>Metazoa</taxon>
        <taxon>Spiralia</taxon>
        <taxon>Lophotrochozoa</taxon>
        <taxon>Mollusca</taxon>
        <taxon>Gastropoda</taxon>
        <taxon>Heterobranchia</taxon>
        <taxon>Euthyneura</taxon>
        <taxon>Panpulmonata</taxon>
        <taxon>Hygrophila</taxon>
        <taxon>Lymnaeoidea</taxon>
        <taxon>Lymnaeidae</taxon>
        <taxon>Lymnaea</taxon>
    </lineage>
</organism>
<dbReference type="PANTHER" id="PTHR15128:SF0">
    <property type="entry name" value="SCL-INTERRUPTING LOCUS PROTEIN"/>
    <property type="match status" value="1"/>
</dbReference>
<dbReference type="GO" id="GO:0071539">
    <property type="term" value="P:protein localization to centrosome"/>
    <property type="evidence" value="ECO:0007669"/>
    <property type="project" value="TreeGrafter"/>
</dbReference>
<dbReference type="PANTHER" id="PTHR15128">
    <property type="entry name" value="TAL1 SCL INTERRUPTING LOCUS"/>
    <property type="match status" value="1"/>
</dbReference>
<reference evidence="3 4" key="1">
    <citation type="submission" date="2024-04" db="EMBL/GenBank/DDBJ databases">
        <authorList>
            <consortium name="Genoscope - CEA"/>
            <person name="William W."/>
        </authorList>
    </citation>
    <scope>NUCLEOTIDE SEQUENCE [LARGE SCALE GENOMIC DNA]</scope>
</reference>
<gene>
    <name evidence="3" type="ORF">GSLYS_00008399001</name>
</gene>
<feature type="region of interest" description="Disordered" evidence="1">
    <location>
        <begin position="809"/>
        <end position="842"/>
    </location>
</feature>
<feature type="region of interest" description="Disordered" evidence="1">
    <location>
        <begin position="1248"/>
        <end position="1267"/>
    </location>
</feature>
<dbReference type="Proteomes" id="UP001497497">
    <property type="component" value="Unassembled WGS sequence"/>
</dbReference>
<evidence type="ECO:0000259" key="2">
    <source>
        <dbReference type="Pfam" id="PF15253"/>
    </source>
</evidence>